<evidence type="ECO:0000259" key="1">
    <source>
        <dbReference type="Pfam" id="PF26312"/>
    </source>
</evidence>
<evidence type="ECO:0000313" key="2">
    <source>
        <dbReference type="EMBL" id="NYI66124.1"/>
    </source>
</evidence>
<gene>
    <name evidence="2" type="ORF">BJY26_000430</name>
</gene>
<accession>A0A7Z0A801</accession>
<name>A0A7Z0A801_9MICO</name>
<sequence>MRSSIRGYETYLRVFEPLSAHPELEPELLAVERGHIEARSDEAADRRLLTTPVNPIPAPDETAVLSLPAGTCGDDVDRVCPVQEQMRSWHALDALEQVWPESAIDLVAPPSVRRAAAADRADWALSERDSRVFTRMATWEVPLSWFVVVDTDQDLADTSDGVRVRTPMVAAQSRAEWAAEIVTEHLAEEDLVTELAELVAWLDNFDLGSIVELDYGGLGNLVWPDPSTYDVHEGIQALSEGDGSGAIAAYQRFAHRWHRVAALARAS</sequence>
<dbReference type="AlphaFoldDB" id="A0A7Z0A801"/>
<dbReference type="Proteomes" id="UP000539111">
    <property type="component" value="Unassembled WGS sequence"/>
</dbReference>
<dbReference type="EMBL" id="JACBZP010000001">
    <property type="protein sequence ID" value="NYI66124.1"/>
    <property type="molecule type" value="Genomic_DNA"/>
</dbReference>
<dbReference type="InterPro" id="IPR058396">
    <property type="entry name" value="DUF8083"/>
</dbReference>
<comment type="caution">
    <text evidence="2">The sequence shown here is derived from an EMBL/GenBank/DDBJ whole genome shotgun (WGS) entry which is preliminary data.</text>
</comment>
<proteinExistence type="predicted"/>
<keyword evidence="3" id="KW-1185">Reference proteome</keyword>
<evidence type="ECO:0000313" key="3">
    <source>
        <dbReference type="Proteomes" id="UP000539111"/>
    </source>
</evidence>
<feature type="domain" description="DUF8083" evidence="1">
    <location>
        <begin position="8"/>
        <end position="263"/>
    </location>
</feature>
<organism evidence="2 3">
    <name type="scientific">Spelaeicoccus albus</name>
    <dbReference type="NCBI Taxonomy" id="1280376"/>
    <lineage>
        <taxon>Bacteria</taxon>
        <taxon>Bacillati</taxon>
        <taxon>Actinomycetota</taxon>
        <taxon>Actinomycetes</taxon>
        <taxon>Micrococcales</taxon>
        <taxon>Brevibacteriaceae</taxon>
        <taxon>Spelaeicoccus</taxon>
    </lineage>
</organism>
<reference evidence="2 3" key="1">
    <citation type="submission" date="2020-07" db="EMBL/GenBank/DDBJ databases">
        <title>Sequencing the genomes of 1000 actinobacteria strains.</title>
        <authorList>
            <person name="Klenk H.-P."/>
        </authorList>
    </citation>
    <scope>NUCLEOTIDE SEQUENCE [LARGE SCALE GENOMIC DNA]</scope>
    <source>
        <strain evidence="2 3">DSM 26341</strain>
    </source>
</reference>
<dbReference type="Pfam" id="PF26312">
    <property type="entry name" value="DUF8083"/>
    <property type="match status" value="1"/>
</dbReference>
<protein>
    <recommendedName>
        <fullName evidence="1">DUF8083 domain-containing protein</fullName>
    </recommendedName>
</protein>
<dbReference type="RefSeq" id="WP_179425259.1">
    <property type="nucleotide sequence ID" value="NZ_JACBZP010000001.1"/>
</dbReference>